<organism evidence="1 2">
    <name type="scientific">Ilyodon furcidens</name>
    <name type="common">goldbreast splitfin</name>
    <dbReference type="NCBI Taxonomy" id="33524"/>
    <lineage>
        <taxon>Eukaryota</taxon>
        <taxon>Metazoa</taxon>
        <taxon>Chordata</taxon>
        <taxon>Craniata</taxon>
        <taxon>Vertebrata</taxon>
        <taxon>Euteleostomi</taxon>
        <taxon>Actinopterygii</taxon>
        <taxon>Neopterygii</taxon>
        <taxon>Teleostei</taxon>
        <taxon>Neoteleostei</taxon>
        <taxon>Acanthomorphata</taxon>
        <taxon>Ovalentaria</taxon>
        <taxon>Atherinomorphae</taxon>
        <taxon>Cyprinodontiformes</taxon>
        <taxon>Goodeidae</taxon>
        <taxon>Ilyodon</taxon>
    </lineage>
</organism>
<gene>
    <name evidence="1" type="ORF">ILYODFUR_027228</name>
</gene>
<dbReference type="EMBL" id="JAHRIQ010084653">
    <property type="protein sequence ID" value="MEQ2249218.1"/>
    <property type="molecule type" value="Genomic_DNA"/>
</dbReference>
<accession>A0ABV0UYT0</accession>
<sequence>MLPRKFKMPPKAWSRQCKDSERARLRRVKGAYAEMRIPCLRNAFVLSRCAKSGSTDSLTCKHTGGSAGSHTLTYMLHLAEKREEEGGAADERWREELQCTGKMRGLEE</sequence>
<proteinExistence type="predicted"/>
<dbReference type="Proteomes" id="UP001482620">
    <property type="component" value="Unassembled WGS sequence"/>
</dbReference>
<evidence type="ECO:0000313" key="2">
    <source>
        <dbReference type="Proteomes" id="UP001482620"/>
    </source>
</evidence>
<name>A0ABV0UYT0_9TELE</name>
<keyword evidence="2" id="KW-1185">Reference proteome</keyword>
<comment type="caution">
    <text evidence="1">The sequence shown here is derived from an EMBL/GenBank/DDBJ whole genome shotgun (WGS) entry which is preliminary data.</text>
</comment>
<reference evidence="1 2" key="1">
    <citation type="submission" date="2021-06" db="EMBL/GenBank/DDBJ databases">
        <authorList>
            <person name="Palmer J.M."/>
        </authorList>
    </citation>
    <scope>NUCLEOTIDE SEQUENCE [LARGE SCALE GENOMIC DNA]</scope>
    <source>
        <strain evidence="2">if_2019</strain>
        <tissue evidence="1">Muscle</tissue>
    </source>
</reference>
<evidence type="ECO:0000313" key="1">
    <source>
        <dbReference type="EMBL" id="MEQ2249218.1"/>
    </source>
</evidence>
<protein>
    <submittedName>
        <fullName evidence="1">Uncharacterized protein</fullName>
    </submittedName>
</protein>